<gene>
    <name evidence="3" type="ORF">GGQ92_001203</name>
</gene>
<proteinExistence type="predicted"/>
<keyword evidence="2" id="KW-0732">Signal</keyword>
<dbReference type="RefSeq" id="WP_184245620.1">
    <property type="nucleotide sequence ID" value="NZ_BAAACU010000058.1"/>
</dbReference>
<feature type="chain" id="PRO_5038713845" evidence="2">
    <location>
        <begin position="21"/>
        <end position="180"/>
    </location>
</feature>
<name>A0A841REH3_9BACI</name>
<dbReference type="Proteomes" id="UP000572212">
    <property type="component" value="Unassembled WGS sequence"/>
</dbReference>
<sequence>MKRSLLMLGSIVLLSILLVACGDDDEVENPPQDTTGEENQQTEDNNTETNEETDTGTTDNTDTGTTSDGTANTETNYNFIKFDLEADYPDTNDALDVDFENEPNENMEASYRDQSQGIDLNGDEAMEELDNIFASFDFDETTANEEVLDAVIEGFNIPEEATNIELEIDFNNGTEKEYRR</sequence>
<reference evidence="3 4" key="1">
    <citation type="submission" date="2020-08" db="EMBL/GenBank/DDBJ databases">
        <title>Genomic Encyclopedia of Type Strains, Phase IV (KMG-IV): sequencing the most valuable type-strain genomes for metagenomic binning, comparative biology and taxonomic classification.</title>
        <authorList>
            <person name="Goeker M."/>
        </authorList>
    </citation>
    <scope>NUCLEOTIDE SEQUENCE [LARGE SCALE GENOMIC DNA]</scope>
    <source>
        <strain evidence="3 4">DSM 11805</strain>
    </source>
</reference>
<dbReference type="AlphaFoldDB" id="A0A841REH3"/>
<feature type="compositionally biased region" description="Acidic residues" evidence="1">
    <location>
        <begin position="45"/>
        <end position="54"/>
    </location>
</feature>
<dbReference type="InterPro" id="IPR025623">
    <property type="entry name" value="YusW"/>
</dbReference>
<feature type="signal peptide" evidence="2">
    <location>
        <begin position="1"/>
        <end position="20"/>
    </location>
</feature>
<dbReference type="EMBL" id="JACHON010000003">
    <property type="protein sequence ID" value="MBB6512420.1"/>
    <property type="molecule type" value="Genomic_DNA"/>
</dbReference>
<keyword evidence="3" id="KW-0449">Lipoprotein</keyword>
<feature type="compositionally biased region" description="Low complexity" evidence="1">
    <location>
        <begin position="32"/>
        <end position="44"/>
    </location>
</feature>
<organism evidence="3 4">
    <name type="scientific">Gracilibacillus halotolerans</name>
    <dbReference type="NCBI Taxonomy" id="74386"/>
    <lineage>
        <taxon>Bacteria</taxon>
        <taxon>Bacillati</taxon>
        <taxon>Bacillota</taxon>
        <taxon>Bacilli</taxon>
        <taxon>Bacillales</taxon>
        <taxon>Bacillaceae</taxon>
        <taxon>Gracilibacillus</taxon>
    </lineage>
</organism>
<evidence type="ECO:0000256" key="1">
    <source>
        <dbReference type="SAM" id="MobiDB-lite"/>
    </source>
</evidence>
<evidence type="ECO:0000313" key="3">
    <source>
        <dbReference type="EMBL" id="MBB6512420.1"/>
    </source>
</evidence>
<accession>A0A841REH3</accession>
<keyword evidence="4" id="KW-1185">Reference proteome</keyword>
<feature type="compositionally biased region" description="Low complexity" evidence="1">
    <location>
        <begin position="55"/>
        <end position="73"/>
    </location>
</feature>
<evidence type="ECO:0000313" key="4">
    <source>
        <dbReference type="Proteomes" id="UP000572212"/>
    </source>
</evidence>
<evidence type="ECO:0000256" key="2">
    <source>
        <dbReference type="SAM" id="SignalP"/>
    </source>
</evidence>
<comment type="caution">
    <text evidence="3">The sequence shown here is derived from an EMBL/GenBank/DDBJ whole genome shotgun (WGS) entry which is preliminary data.</text>
</comment>
<protein>
    <submittedName>
        <fullName evidence="3">Putative small lipoprotein YifL</fullName>
    </submittedName>
</protein>
<feature type="region of interest" description="Disordered" evidence="1">
    <location>
        <begin position="25"/>
        <end position="73"/>
    </location>
</feature>
<dbReference type="Pfam" id="PF14039">
    <property type="entry name" value="YusW"/>
    <property type="match status" value="1"/>
</dbReference>
<dbReference type="PROSITE" id="PS51257">
    <property type="entry name" value="PROKAR_LIPOPROTEIN"/>
    <property type="match status" value="1"/>
</dbReference>